<keyword evidence="8" id="KW-0472">Membrane</keyword>
<dbReference type="Gene3D" id="1.25.40.10">
    <property type="entry name" value="Tetratricopeptide repeat domain"/>
    <property type="match status" value="1"/>
</dbReference>
<dbReference type="SUPFAM" id="SSF48452">
    <property type="entry name" value="TPR-like"/>
    <property type="match status" value="1"/>
</dbReference>
<dbReference type="OrthoDB" id="2335338at2759"/>
<comment type="caution">
    <text evidence="10">The sequence shown here is derived from an EMBL/GenBank/DDBJ whole genome shotgun (WGS) entry which is preliminary data.</text>
</comment>
<keyword evidence="11" id="KW-1185">Reference proteome</keyword>
<feature type="domain" description="Serine/threonine-protein kinase BSK1-like TPR repeats" evidence="9">
    <location>
        <begin position="25"/>
        <end position="138"/>
    </location>
</feature>
<proteinExistence type="predicted"/>
<reference evidence="11" key="1">
    <citation type="submission" date="2016-04" db="EMBL/GenBank/DDBJ databases">
        <title>Cephalotus genome sequencing.</title>
        <authorList>
            <person name="Fukushima K."/>
            <person name="Hasebe M."/>
            <person name="Fang X."/>
        </authorList>
    </citation>
    <scope>NUCLEOTIDE SEQUENCE [LARGE SCALE GENOMIC DNA]</scope>
    <source>
        <strain evidence="11">cv. St1</strain>
    </source>
</reference>
<dbReference type="InterPro" id="IPR045845">
    <property type="entry name" value="BSK"/>
</dbReference>
<dbReference type="PANTHER" id="PTHR45863">
    <property type="entry name" value="SERINE/THREONINE-PROTEIN KINASE BSK5"/>
    <property type="match status" value="1"/>
</dbReference>
<keyword evidence="6" id="KW-0418">Kinase</keyword>
<dbReference type="GO" id="GO:0004674">
    <property type="term" value="F:protein serine/threonine kinase activity"/>
    <property type="evidence" value="ECO:0007669"/>
    <property type="project" value="UniProtKB-KW"/>
</dbReference>
<keyword evidence="2" id="KW-1003">Cell membrane</keyword>
<evidence type="ECO:0000256" key="1">
    <source>
        <dbReference type="ARBA" id="ARBA00004236"/>
    </source>
</evidence>
<evidence type="ECO:0000256" key="3">
    <source>
        <dbReference type="ARBA" id="ARBA00022527"/>
    </source>
</evidence>
<keyword evidence="5" id="KW-0547">Nucleotide-binding</keyword>
<dbReference type="InParanoid" id="A0A1Q3CLC8"/>
<dbReference type="InterPro" id="IPR011990">
    <property type="entry name" value="TPR-like_helical_dom_sf"/>
</dbReference>
<gene>
    <name evidence="10" type="ORF">CFOL_v3_24515</name>
</gene>
<evidence type="ECO:0000256" key="6">
    <source>
        <dbReference type="ARBA" id="ARBA00022777"/>
    </source>
</evidence>
<evidence type="ECO:0000313" key="10">
    <source>
        <dbReference type="EMBL" id="GAV81056.1"/>
    </source>
</evidence>
<name>A0A1Q3CLC8_CEPFO</name>
<keyword evidence="4" id="KW-0808">Transferase</keyword>
<keyword evidence="3" id="KW-0723">Serine/threonine-protein kinase</keyword>
<organism evidence="10 11">
    <name type="scientific">Cephalotus follicularis</name>
    <name type="common">Albany pitcher plant</name>
    <dbReference type="NCBI Taxonomy" id="3775"/>
    <lineage>
        <taxon>Eukaryota</taxon>
        <taxon>Viridiplantae</taxon>
        <taxon>Streptophyta</taxon>
        <taxon>Embryophyta</taxon>
        <taxon>Tracheophyta</taxon>
        <taxon>Spermatophyta</taxon>
        <taxon>Magnoliopsida</taxon>
        <taxon>eudicotyledons</taxon>
        <taxon>Gunneridae</taxon>
        <taxon>Pentapetalae</taxon>
        <taxon>rosids</taxon>
        <taxon>fabids</taxon>
        <taxon>Oxalidales</taxon>
        <taxon>Cephalotaceae</taxon>
        <taxon>Cephalotus</taxon>
    </lineage>
</organism>
<evidence type="ECO:0000256" key="4">
    <source>
        <dbReference type="ARBA" id="ARBA00022679"/>
    </source>
</evidence>
<keyword evidence="7" id="KW-0067">ATP-binding</keyword>
<dbReference type="InterPro" id="IPR058209">
    <property type="entry name" value="TPR_BSK1_C"/>
</dbReference>
<sequence length="151" mass="16572">MEVPSHILLGFPHSSSLTPLTSLGEACSRRDTTAIFEILEKVGYKGDGGTNELSFQMWTDEMQETLNSKKKGDVAFRQKDFRLAIGCYTQQFIDVGIMVSPTVFARRSLCYLIRNTPQEALNDGMQAQIISPVWHIASLSSGCCTGCTGNG</sequence>
<dbReference type="GO" id="GO:0005886">
    <property type="term" value="C:plasma membrane"/>
    <property type="evidence" value="ECO:0007669"/>
    <property type="project" value="UniProtKB-SubCell"/>
</dbReference>
<evidence type="ECO:0000259" key="9">
    <source>
        <dbReference type="Pfam" id="PF25575"/>
    </source>
</evidence>
<protein>
    <recommendedName>
        <fullName evidence="9">Serine/threonine-protein kinase BSK1-like TPR repeats domain-containing protein</fullName>
    </recommendedName>
</protein>
<dbReference type="GO" id="GO:0005524">
    <property type="term" value="F:ATP binding"/>
    <property type="evidence" value="ECO:0007669"/>
    <property type="project" value="UniProtKB-KW"/>
</dbReference>
<dbReference type="AlphaFoldDB" id="A0A1Q3CLC8"/>
<dbReference type="PANTHER" id="PTHR45863:SF47">
    <property type="entry name" value="SERINE_THREONINE-PROTEIN KINASE BSK3"/>
    <property type="match status" value="1"/>
</dbReference>
<evidence type="ECO:0000256" key="8">
    <source>
        <dbReference type="ARBA" id="ARBA00023136"/>
    </source>
</evidence>
<evidence type="ECO:0000256" key="7">
    <source>
        <dbReference type="ARBA" id="ARBA00022840"/>
    </source>
</evidence>
<evidence type="ECO:0000256" key="5">
    <source>
        <dbReference type="ARBA" id="ARBA00022741"/>
    </source>
</evidence>
<dbReference type="Pfam" id="PF25575">
    <property type="entry name" value="TPR_BSK1_C"/>
    <property type="match status" value="1"/>
</dbReference>
<accession>A0A1Q3CLC8</accession>
<dbReference type="GO" id="GO:0009742">
    <property type="term" value="P:brassinosteroid mediated signaling pathway"/>
    <property type="evidence" value="ECO:0007669"/>
    <property type="project" value="InterPro"/>
</dbReference>
<evidence type="ECO:0000313" key="11">
    <source>
        <dbReference type="Proteomes" id="UP000187406"/>
    </source>
</evidence>
<dbReference type="STRING" id="3775.A0A1Q3CLC8"/>
<dbReference type="EMBL" id="BDDD01002318">
    <property type="protein sequence ID" value="GAV81056.1"/>
    <property type="molecule type" value="Genomic_DNA"/>
</dbReference>
<comment type="subcellular location">
    <subcellularLocation>
        <location evidence="1">Cell membrane</location>
    </subcellularLocation>
</comment>
<dbReference type="Proteomes" id="UP000187406">
    <property type="component" value="Unassembled WGS sequence"/>
</dbReference>
<evidence type="ECO:0000256" key="2">
    <source>
        <dbReference type="ARBA" id="ARBA00022475"/>
    </source>
</evidence>